<dbReference type="OrthoDB" id="443682at2759"/>
<keyword evidence="7" id="KW-1185">Reference proteome</keyword>
<keyword evidence="2 4" id="KW-0863">Zinc-finger</keyword>
<organism evidence="6 7">
    <name type="scientific">Coptis chinensis</name>
    <dbReference type="NCBI Taxonomy" id="261450"/>
    <lineage>
        <taxon>Eukaryota</taxon>
        <taxon>Viridiplantae</taxon>
        <taxon>Streptophyta</taxon>
        <taxon>Embryophyta</taxon>
        <taxon>Tracheophyta</taxon>
        <taxon>Spermatophyta</taxon>
        <taxon>Magnoliopsida</taxon>
        <taxon>Ranunculales</taxon>
        <taxon>Ranunculaceae</taxon>
        <taxon>Coptidoideae</taxon>
        <taxon>Coptis</taxon>
    </lineage>
</organism>
<protein>
    <recommendedName>
        <fullName evidence="5">MYND-type domain-containing protein</fullName>
    </recommendedName>
</protein>
<dbReference type="InterPro" id="IPR002893">
    <property type="entry name" value="Znf_MYND"/>
</dbReference>
<keyword evidence="1" id="KW-0479">Metal-binding</keyword>
<dbReference type="AlphaFoldDB" id="A0A835HYJ8"/>
<dbReference type="Gene3D" id="6.10.140.2220">
    <property type="match status" value="1"/>
</dbReference>
<proteinExistence type="predicted"/>
<dbReference type="InterPro" id="IPR007320">
    <property type="entry name" value="PDCD2_C"/>
</dbReference>
<comment type="caution">
    <text evidence="6">The sequence shown here is derived from an EMBL/GenBank/DDBJ whole genome shotgun (WGS) entry which is preliminary data.</text>
</comment>
<dbReference type="PANTHER" id="PTHR12298:SF4">
    <property type="entry name" value="PROGRAMMED CELL DEATH PROTEIN 2"/>
    <property type="match status" value="1"/>
</dbReference>
<dbReference type="Pfam" id="PF01753">
    <property type="entry name" value="zf-MYND"/>
    <property type="match status" value="1"/>
</dbReference>
<reference evidence="6 7" key="1">
    <citation type="submission" date="2020-10" db="EMBL/GenBank/DDBJ databases">
        <title>The Coptis chinensis genome and diversification of protoberbering-type alkaloids.</title>
        <authorList>
            <person name="Wang B."/>
            <person name="Shu S."/>
            <person name="Song C."/>
            <person name="Liu Y."/>
        </authorList>
    </citation>
    <scope>NUCLEOTIDE SEQUENCE [LARGE SCALE GENOMIC DNA]</scope>
    <source>
        <strain evidence="6">HL-2020</strain>
        <tissue evidence="6">Leaf</tissue>
    </source>
</reference>
<dbReference type="GO" id="GO:0005737">
    <property type="term" value="C:cytoplasm"/>
    <property type="evidence" value="ECO:0007669"/>
    <property type="project" value="InterPro"/>
</dbReference>
<evidence type="ECO:0000256" key="4">
    <source>
        <dbReference type="PROSITE-ProRule" id="PRU00134"/>
    </source>
</evidence>
<evidence type="ECO:0000256" key="2">
    <source>
        <dbReference type="ARBA" id="ARBA00022771"/>
    </source>
</evidence>
<dbReference type="PROSITE" id="PS50865">
    <property type="entry name" value="ZF_MYND_2"/>
    <property type="match status" value="1"/>
</dbReference>
<evidence type="ECO:0000313" key="6">
    <source>
        <dbReference type="EMBL" id="KAF9607484.1"/>
    </source>
</evidence>
<dbReference type="GO" id="GO:0008270">
    <property type="term" value="F:zinc ion binding"/>
    <property type="evidence" value="ECO:0007669"/>
    <property type="project" value="UniProtKB-KW"/>
</dbReference>
<keyword evidence="3" id="KW-0862">Zinc</keyword>
<evidence type="ECO:0000256" key="1">
    <source>
        <dbReference type="ARBA" id="ARBA00022723"/>
    </source>
</evidence>
<dbReference type="PROSITE" id="PS01360">
    <property type="entry name" value="ZF_MYND_1"/>
    <property type="match status" value="1"/>
</dbReference>
<evidence type="ECO:0000313" key="7">
    <source>
        <dbReference type="Proteomes" id="UP000631114"/>
    </source>
</evidence>
<evidence type="ECO:0000259" key="5">
    <source>
        <dbReference type="PROSITE" id="PS50865"/>
    </source>
</evidence>
<name>A0A835HYJ8_9MAGN</name>
<dbReference type="Pfam" id="PF04194">
    <property type="entry name" value="PDCD2_C"/>
    <property type="match status" value="1"/>
</dbReference>
<feature type="domain" description="MYND-type" evidence="5">
    <location>
        <begin position="165"/>
        <end position="203"/>
    </location>
</feature>
<dbReference type="Proteomes" id="UP000631114">
    <property type="component" value="Unassembled WGS sequence"/>
</dbReference>
<sequence length="395" mass="44954">MPKIVEIESFNNLKIEEEDDDDEEEEEPVTLGFVEKPKTSNLILRHYFPSKAGGVPAWLDPIDLPSEKSRVCGFCGDPLQFLIQVYASLDNKESTFHRTLFVFMCPSMACLLKDQHEQWKRKPEKQLRSVKVFRCQLPRSNPYYSSEPPRYDNSDKPSCAGAALCSWCGTWRGDKVCSSCKSTHYCSKMHQNMHWRSGHKQDCQRMSISLQSSDSKASNDGRTSKEIHKVASSALWPEFEIIIEDESDDTAASECDDLTSLISKEQIDDGIESIMDKFEGDDDKKGWASFYERIAKAPEQVLRYSRNAKAKPLWPMSSGRSSNADIPKCHYCDGPLCYEFQILPQLLFYFAVKNDQDSLDWATIVVYTCANSCEASICYKEEFAWVQISSSVSPS</sequence>
<accession>A0A835HYJ8</accession>
<dbReference type="PANTHER" id="PTHR12298">
    <property type="entry name" value="PCDC2 PROGRAMMED CELL DEATH PROTEIN 2 -RELATED"/>
    <property type="match status" value="1"/>
</dbReference>
<dbReference type="EMBL" id="JADFTS010000005">
    <property type="protein sequence ID" value="KAF9607484.1"/>
    <property type="molecule type" value="Genomic_DNA"/>
</dbReference>
<gene>
    <name evidence="6" type="ORF">IFM89_036081</name>
</gene>
<evidence type="ECO:0000256" key="3">
    <source>
        <dbReference type="ARBA" id="ARBA00022833"/>
    </source>
</evidence>
<dbReference type="SUPFAM" id="SSF144232">
    <property type="entry name" value="HIT/MYND zinc finger-like"/>
    <property type="match status" value="1"/>
</dbReference>